<reference evidence="14 15" key="1">
    <citation type="submission" date="2019-09" db="EMBL/GenBank/DDBJ databases">
        <authorList>
            <person name="Leyn A S."/>
        </authorList>
    </citation>
    <scope>NUCLEOTIDE SEQUENCE [LARGE SCALE GENOMIC DNA]</scope>
    <source>
        <strain evidence="14">AA231_1</strain>
    </source>
</reference>
<dbReference type="Gene3D" id="1.10.10.1320">
    <property type="entry name" value="Anti-sigma factor, zinc-finger domain"/>
    <property type="match status" value="1"/>
</dbReference>
<dbReference type="Proteomes" id="UP000399805">
    <property type="component" value="Unassembled WGS sequence"/>
</dbReference>
<dbReference type="GO" id="GO:0016989">
    <property type="term" value="F:sigma factor antagonist activity"/>
    <property type="evidence" value="ECO:0007669"/>
    <property type="project" value="TreeGrafter"/>
</dbReference>
<evidence type="ECO:0000313" key="14">
    <source>
        <dbReference type="EMBL" id="VVJ17696.1"/>
    </source>
</evidence>
<dbReference type="RefSeq" id="WP_155542823.1">
    <property type="nucleotide sequence ID" value="NZ_CABVGP010000001.1"/>
</dbReference>
<gene>
    <name evidence="14" type="ORF">AA23TX_02717</name>
</gene>
<evidence type="ECO:0000256" key="6">
    <source>
        <dbReference type="ARBA" id="ARBA00023015"/>
    </source>
</evidence>
<dbReference type="EMBL" id="CABVGP010000001">
    <property type="protein sequence ID" value="VVJ17696.1"/>
    <property type="molecule type" value="Genomic_DNA"/>
</dbReference>
<dbReference type="GO" id="GO:0005886">
    <property type="term" value="C:plasma membrane"/>
    <property type="evidence" value="ECO:0007669"/>
    <property type="project" value="UniProtKB-SubCell"/>
</dbReference>
<dbReference type="AlphaFoldDB" id="A0A6I8LQ95"/>
<name>A0A6I8LQ95_9PSEU</name>
<proteinExistence type="predicted"/>
<comment type="subcellular location">
    <subcellularLocation>
        <location evidence="2">Cell membrane</location>
    </subcellularLocation>
    <subcellularLocation>
        <location evidence="1">Membrane</location>
        <topology evidence="1">Single-pass membrane protein</topology>
    </subcellularLocation>
</comment>
<dbReference type="Pfam" id="PF10099">
    <property type="entry name" value="RskA_C"/>
    <property type="match status" value="1"/>
</dbReference>
<dbReference type="InterPro" id="IPR018764">
    <property type="entry name" value="RskA_C"/>
</dbReference>
<feature type="domain" description="Anti-sigma K factor RskA C-terminal" evidence="13">
    <location>
        <begin position="98"/>
        <end position="223"/>
    </location>
</feature>
<evidence type="ECO:0000256" key="5">
    <source>
        <dbReference type="ARBA" id="ARBA00022989"/>
    </source>
</evidence>
<sequence length="231" mass="23542">MTTADVHTLTGAYTLDAVTDLERAAFTRHLAECSVCEGEVAEFRATAAKLGLAMTTAPAARLRSRVLTEITATRQLPPSITTGPRPRRWRKRVTVAMAAVAAAAALLAGGIGIGALQSPSTPSVQVALPAPDVVTLGAPGDPGGSAKVTFSRQRGEAVIATDALPALDGGHAYQVWLIGRRGAQSAGLLHSGSGTVTAALPSDVDRIGITTEPATGSPQPTTPAVVRLPIS</sequence>
<accession>A0A6I8LQ95</accession>
<dbReference type="GO" id="GO:0006417">
    <property type="term" value="P:regulation of translation"/>
    <property type="evidence" value="ECO:0007669"/>
    <property type="project" value="TreeGrafter"/>
</dbReference>
<evidence type="ECO:0000256" key="8">
    <source>
        <dbReference type="ARBA" id="ARBA00023163"/>
    </source>
</evidence>
<dbReference type="PANTHER" id="PTHR37461">
    <property type="entry name" value="ANTI-SIGMA-K FACTOR RSKA"/>
    <property type="match status" value="1"/>
</dbReference>
<feature type="region of interest" description="Disordered" evidence="11">
    <location>
        <begin position="210"/>
        <end position="231"/>
    </location>
</feature>
<evidence type="ECO:0000256" key="9">
    <source>
        <dbReference type="ARBA" id="ARBA00029829"/>
    </source>
</evidence>
<protein>
    <recommendedName>
        <fullName evidence="10">Regulator of SigK</fullName>
    </recommendedName>
    <alternativeName>
        <fullName evidence="9">Sigma-K anti-sigma factor RskA</fullName>
    </alternativeName>
</protein>
<evidence type="ECO:0000256" key="1">
    <source>
        <dbReference type="ARBA" id="ARBA00004167"/>
    </source>
</evidence>
<keyword evidence="5 12" id="KW-1133">Transmembrane helix</keyword>
<keyword evidence="3" id="KW-1003">Cell membrane</keyword>
<evidence type="ECO:0000313" key="15">
    <source>
        <dbReference type="Proteomes" id="UP000399805"/>
    </source>
</evidence>
<keyword evidence="15" id="KW-1185">Reference proteome</keyword>
<dbReference type="InterPro" id="IPR051474">
    <property type="entry name" value="Anti-sigma-K/W_factor"/>
</dbReference>
<keyword evidence="7 12" id="KW-0472">Membrane</keyword>
<evidence type="ECO:0000256" key="2">
    <source>
        <dbReference type="ARBA" id="ARBA00004236"/>
    </source>
</evidence>
<evidence type="ECO:0000259" key="13">
    <source>
        <dbReference type="Pfam" id="PF10099"/>
    </source>
</evidence>
<keyword evidence="8" id="KW-0804">Transcription</keyword>
<keyword evidence="6" id="KW-0805">Transcription regulation</keyword>
<dbReference type="PANTHER" id="PTHR37461:SF1">
    <property type="entry name" value="ANTI-SIGMA-K FACTOR RSKA"/>
    <property type="match status" value="1"/>
</dbReference>
<evidence type="ECO:0000256" key="4">
    <source>
        <dbReference type="ARBA" id="ARBA00022692"/>
    </source>
</evidence>
<dbReference type="InterPro" id="IPR041916">
    <property type="entry name" value="Anti_sigma_zinc_sf"/>
</dbReference>
<evidence type="ECO:0000256" key="12">
    <source>
        <dbReference type="SAM" id="Phobius"/>
    </source>
</evidence>
<feature type="transmembrane region" description="Helical" evidence="12">
    <location>
        <begin position="95"/>
        <end position="116"/>
    </location>
</feature>
<keyword evidence="4 12" id="KW-0812">Transmembrane</keyword>
<evidence type="ECO:0000256" key="3">
    <source>
        <dbReference type="ARBA" id="ARBA00022475"/>
    </source>
</evidence>
<evidence type="ECO:0000256" key="10">
    <source>
        <dbReference type="ARBA" id="ARBA00030803"/>
    </source>
</evidence>
<evidence type="ECO:0000256" key="7">
    <source>
        <dbReference type="ARBA" id="ARBA00023136"/>
    </source>
</evidence>
<organism evidence="14 15">
    <name type="scientific">Amycolatopsis camponoti</name>
    <dbReference type="NCBI Taxonomy" id="2606593"/>
    <lineage>
        <taxon>Bacteria</taxon>
        <taxon>Bacillati</taxon>
        <taxon>Actinomycetota</taxon>
        <taxon>Actinomycetes</taxon>
        <taxon>Pseudonocardiales</taxon>
        <taxon>Pseudonocardiaceae</taxon>
        <taxon>Amycolatopsis</taxon>
    </lineage>
</organism>
<evidence type="ECO:0000256" key="11">
    <source>
        <dbReference type="SAM" id="MobiDB-lite"/>
    </source>
</evidence>